<accession>A0ABD2M9C9</accession>
<evidence type="ECO:0000256" key="2">
    <source>
        <dbReference type="PROSITE-ProRule" id="PRU00176"/>
    </source>
</evidence>
<feature type="region of interest" description="Disordered" evidence="3">
    <location>
        <begin position="73"/>
        <end position="102"/>
    </location>
</feature>
<keyword evidence="1 2" id="KW-0694">RNA-binding</keyword>
<dbReference type="Proteomes" id="UP001620626">
    <property type="component" value="Unassembled WGS sequence"/>
</dbReference>
<organism evidence="5 6">
    <name type="scientific">Heterodera trifolii</name>
    <dbReference type="NCBI Taxonomy" id="157864"/>
    <lineage>
        <taxon>Eukaryota</taxon>
        <taxon>Metazoa</taxon>
        <taxon>Ecdysozoa</taxon>
        <taxon>Nematoda</taxon>
        <taxon>Chromadorea</taxon>
        <taxon>Rhabditida</taxon>
        <taxon>Tylenchina</taxon>
        <taxon>Tylenchomorpha</taxon>
        <taxon>Tylenchoidea</taxon>
        <taxon>Heteroderidae</taxon>
        <taxon>Heteroderinae</taxon>
        <taxon>Heterodera</taxon>
    </lineage>
</organism>
<dbReference type="FunFam" id="3.30.70.330:FF:001067">
    <property type="entry name" value="Serine/arginine-rich splicing factor 4"/>
    <property type="match status" value="1"/>
</dbReference>
<dbReference type="PANTHER" id="PTHR23003:SF51">
    <property type="entry name" value="SERINE-ARGININE PROTEIN 55"/>
    <property type="match status" value="1"/>
</dbReference>
<feature type="domain" description="RRM" evidence="4">
    <location>
        <begin position="110"/>
        <end position="182"/>
    </location>
</feature>
<dbReference type="GO" id="GO:0003723">
    <property type="term" value="F:RNA binding"/>
    <property type="evidence" value="ECO:0007669"/>
    <property type="project" value="UniProtKB-UniRule"/>
</dbReference>
<evidence type="ECO:0000313" key="5">
    <source>
        <dbReference type="EMBL" id="KAL3123009.1"/>
    </source>
</evidence>
<dbReference type="SUPFAM" id="SSF54928">
    <property type="entry name" value="RNA-binding domain, RBD"/>
    <property type="match status" value="1"/>
</dbReference>
<dbReference type="SMART" id="SM00360">
    <property type="entry name" value="RRM"/>
    <property type="match status" value="2"/>
</dbReference>
<feature type="compositionally biased region" description="Gly residues" evidence="3">
    <location>
        <begin position="77"/>
        <end position="96"/>
    </location>
</feature>
<proteinExistence type="predicted"/>
<feature type="compositionally biased region" description="Basic residues" evidence="3">
    <location>
        <begin position="189"/>
        <end position="219"/>
    </location>
</feature>
<dbReference type="Gene3D" id="3.30.70.330">
    <property type="match status" value="2"/>
</dbReference>
<dbReference type="InterPro" id="IPR012677">
    <property type="entry name" value="Nucleotide-bd_a/b_plait_sf"/>
</dbReference>
<dbReference type="CDD" id="cd12337">
    <property type="entry name" value="RRM1_SRSF4_like"/>
    <property type="match status" value="1"/>
</dbReference>
<keyword evidence="6" id="KW-1185">Reference proteome</keyword>
<name>A0ABD2M9C9_9BILA</name>
<dbReference type="InterPro" id="IPR035979">
    <property type="entry name" value="RBD_domain_sf"/>
</dbReference>
<dbReference type="InterPro" id="IPR000504">
    <property type="entry name" value="RRM_dom"/>
</dbReference>
<gene>
    <name evidence="5" type="ORF">niasHT_006409</name>
</gene>
<comment type="caution">
    <text evidence="5">The sequence shown here is derived from an EMBL/GenBank/DDBJ whole genome shotgun (WGS) entry which is preliminary data.</text>
</comment>
<dbReference type="InterPro" id="IPR050374">
    <property type="entry name" value="RRT5_SRSF_SR"/>
</dbReference>
<dbReference type="AlphaFoldDB" id="A0ABD2M9C9"/>
<feature type="region of interest" description="Disordered" evidence="3">
    <location>
        <begin position="176"/>
        <end position="255"/>
    </location>
</feature>
<protein>
    <recommendedName>
        <fullName evidence="4">RRM domain-containing protein</fullName>
    </recommendedName>
</protein>
<feature type="domain" description="RRM" evidence="4">
    <location>
        <begin position="4"/>
        <end position="74"/>
    </location>
</feature>
<reference evidence="5 6" key="1">
    <citation type="submission" date="2024-10" db="EMBL/GenBank/DDBJ databases">
        <authorList>
            <person name="Kim D."/>
        </authorList>
    </citation>
    <scope>NUCLEOTIDE SEQUENCE [LARGE SCALE GENOMIC DNA]</scope>
    <source>
        <strain evidence="5">BH-2024</strain>
    </source>
</reference>
<evidence type="ECO:0000256" key="1">
    <source>
        <dbReference type="ARBA" id="ARBA00022884"/>
    </source>
</evidence>
<evidence type="ECO:0000313" key="6">
    <source>
        <dbReference type="Proteomes" id="UP001620626"/>
    </source>
</evidence>
<dbReference type="PANTHER" id="PTHR23003">
    <property type="entry name" value="RNA RECOGNITION MOTIF RRM DOMAIN CONTAINING PROTEIN"/>
    <property type="match status" value="1"/>
</dbReference>
<dbReference type="Pfam" id="PF00076">
    <property type="entry name" value="RRM_1"/>
    <property type="match status" value="2"/>
</dbReference>
<evidence type="ECO:0000259" key="4">
    <source>
        <dbReference type="PROSITE" id="PS50102"/>
    </source>
</evidence>
<dbReference type="EMBL" id="JBICBT010000115">
    <property type="protein sequence ID" value="KAL3123009.1"/>
    <property type="molecule type" value="Genomic_DNA"/>
</dbReference>
<dbReference type="PROSITE" id="PS50102">
    <property type="entry name" value="RRM"/>
    <property type="match status" value="2"/>
</dbReference>
<sequence length="255" mass="28181">MSSARVYIGHLPSRATERDLEHFFRGYGRIRDVMLKNGFGFVEFDDSRDADDAVYDLNGRELLGERVIVELSRRGPRGGGGGGGAGGGGGGGGAGNRPGLRYGPPIQTRYRLGVYNLSTRCSWQELKDMMRRYAEVTYADAHKKPNEGFVCFANRDDMRRAIDKFQGKDINGRRIKLVDESEGGGGGGRRTRSRSRSPRSRSRSPRSRSPRSRSPRSRSRSSPPSRRDSRSPVKNGRSRSRSRSVSSGHSAAAEK</sequence>
<evidence type="ECO:0000256" key="3">
    <source>
        <dbReference type="SAM" id="MobiDB-lite"/>
    </source>
</evidence>